<dbReference type="PANTHER" id="PTHR47338">
    <property type="entry name" value="ZN(II)2CYS6 TRANSCRIPTION FACTOR (EUROFUNG)-RELATED"/>
    <property type="match status" value="1"/>
</dbReference>
<keyword evidence="3" id="KW-0805">Transcription regulation</keyword>
<dbReference type="OrthoDB" id="1924787at2759"/>
<comment type="subcellular location">
    <subcellularLocation>
        <location evidence="1">Nucleus</location>
    </subcellularLocation>
</comment>
<evidence type="ECO:0000256" key="6">
    <source>
        <dbReference type="SAM" id="MobiDB-lite"/>
    </source>
</evidence>
<dbReference type="InterPro" id="IPR050815">
    <property type="entry name" value="TF_fung"/>
</dbReference>
<evidence type="ECO:0000256" key="5">
    <source>
        <dbReference type="ARBA" id="ARBA00023242"/>
    </source>
</evidence>
<evidence type="ECO:0000313" key="9">
    <source>
        <dbReference type="Proteomes" id="UP000689129"/>
    </source>
</evidence>
<dbReference type="CDD" id="cd12148">
    <property type="entry name" value="fungal_TF_MHR"/>
    <property type="match status" value="1"/>
</dbReference>
<dbReference type="GO" id="GO:0005634">
    <property type="term" value="C:nucleus"/>
    <property type="evidence" value="ECO:0007669"/>
    <property type="project" value="UniProtKB-SubCell"/>
</dbReference>
<dbReference type="GO" id="GO:0003677">
    <property type="term" value="F:DNA binding"/>
    <property type="evidence" value="ECO:0007669"/>
    <property type="project" value="InterPro"/>
</dbReference>
<keyword evidence="4" id="KW-0804">Transcription</keyword>
<keyword evidence="2" id="KW-0479">Metal-binding</keyword>
<dbReference type="EMBL" id="JAEMWZ010000046">
    <property type="protein sequence ID" value="KAG7140369.1"/>
    <property type="molecule type" value="Genomic_DNA"/>
</dbReference>
<feature type="region of interest" description="Disordered" evidence="6">
    <location>
        <begin position="1"/>
        <end position="43"/>
    </location>
</feature>
<dbReference type="GO" id="GO:0000981">
    <property type="term" value="F:DNA-binding transcription factor activity, RNA polymerase II-specific"/>
    <property type="evidence" value="ECO:0007669"/>
    <property type="project" value="InterPro"/>
</dbReference>
<organism evidence="8 9">
    <name type="scientific">Verticillium longisporum</name>
    <name type="common">Verticillium dahliae var. longisporum</name>
    <dbReference type="NCBI Taxonomy" id="100787"/>
    <lineage>
        <taxon>Eukaryota</taxon>
        <taxon>Fungi</taxon>
        <taxon>Dikarya</taxon>
        <taxon>Ascomycota</taxon>
        <taxon>Pezizomycotina</taxon>
        <taxon>Sordariomycetes</taxon>
        <taxon>Hypocreomycetidae</taxon>
        <taxon>Glomerellales</taxon>
        <taxon>Plectosphaerellaceae</taxon>
        <taxon>Verticillium</taxon>
    </lineage>
</organism>
<dbReference type="Pfam" id="PF04082">
    <property type="entry name" value="Fungal_trans"/>
    <property type="match status" value="1"/>
</dbReference>
<dbReference type="GO" id="GO:0006351">
    <property type="term" value="P:DNA-templated transcription"/>
    <property type="evidence" value="ECO:0007669"/>
    <property type="project" value="InterPro"/>
</dbReference>
<feature type="compositionally biased region" description="Basic and acidic residues" evidence="6">
    <location>
        <begin position="12"/>
        <end position="35"/>
    </location>
</feature>
<dbReference type="Proteomes" id="UP000689129">
    <property type="component" value="Unassembled WGS sequence"/>
</dbReference>
<evidence type="ECO:0000256" key="3">
    <source>
        <dbReference type="ARBA" id="ARBA00023015"/>
    </source>
</evidence>
<evidence type="ECO:0000259" key="7">
    <source>
        <dbReference type="Pfam" id="PF04082"/>
    </source>
</evidence>
<dbReference type="GO" id="GO:0008270">
    <property type="term" value="F:zinc ion binding"/>
    <property type="evidence" value="ECO:0007669"/>
    <property type="project" value="InterPro"/>
</dbReference>
<evidence type="ECO:0000256" key="4">
    <source>
        <dbReference type="ARBA" id="ARBA00023163"/>
    </source>
</evidence>
<proteinExistence type="predicted"/>
<dbReference type="PANTHER" id="PTHR47338:SF16">
    <property type="entry name" value="TRANSCRIPTION FACTOR, PUTATIVE (AFU_ORTHOLOGUE AFUA_2G09360)-RELATED"/>
    <property type="match status" value="1"/>
</dbReference>
<evidence type="ECO:0000313" key="8">
    <source>
        <dbReference type="EMBL" id="KAG7140369.1"/>
    </source>
</evidence>
<protein>
    <submittedName>
        <fullName evidence="8">Putative transcriptional regulatory protein like</fullName>
    </submittedName>
</protein>
<feature type="domain" description="Xylanolytic transcriptional activator regulatory" evidence="7">
    <location>
        <begin position="51"/>
        <end position="98"/>
    </location>
</feature>
<gene>
    <name evidence="8" type="ORF">HYQ45_002875</name>
</gene>
<sequence length="122" mass="13502">MLGLSPNDDNDGDSHDPDDRSGGDDDKHVTPDHGHLAGRRRPGQGPLLWVELYFKYIHDQLHSLFHRPSFMLDLHGGTAPLVLVYGMMALSARFSSNHAFSGIPPMARGEHFATERASCWAP</sequence>
<dbReference type="InterPro" id="IPR007219">
    <property type="entry name" value="XnlR_reg_dom"/>
</dbReference>
<comment type="caution">
    <text evidence="8">The sequence shown here is derived from an EMBL/GenBank/DDBJ whole genome shotgun (WGS) entry which is preliminary data.</text>
</comment>
<evidence type="ECO:0000256" key="2">
    <source>
        <dbReference type="ARBA" id="ARBA00022723"/>
    </source>
</evidence>
<evidence type="ECO:0000256" key="1">
    <source>
        <dbReference type="ARBA" id="ARBA00004123"/>
    </source>
</evidence>
<reference evidence="8" key="1">
    <citation type="journal article" date="2021" name="Mol. Plant Pathol.">
        <title>A 20-kb lineage-specific genomic region tames virulence in pathogenic amphidiploid Verticillium longisporum.</title>
        <authorList>
            <person name="Harting R."/>
            <person name="Starke J."/>
            <person name="Kusch H."/>
            <person name="Poggeler S."/>
            <person name="Maurus I."/>
            <person name="Schluter R."/>
            <person name="Landesfeind M."/>
            <person name="Bulla I."/>
            <person name="Nowrousian M."/>
            <person name="de Jonge R."/>
            <person name="Stahlhut G."/>
            <person name="Hoff K.J."/>
            <person name="Asshauer K.P."/>
            <person name="Thurmer A."/>
            <person name="Stanke M."/>
            <person name="Daniel R."/>
            <person name="Morgenstern B."/>
            <person name="Thomma B.P.H.J."/>
            <person name="Kronstad J.W."/>
            <person name="Braus-Stromeyer S.A."/>
            <person name="Braus G.H."/>
        </authorList>
    </citation>
    <scope>NUCLEOTIDE SEQUENCE</scope>
    <source>
        <strain evidence="8">Vl32</strain>
    </source>
</reference>
<name>A0A8I2ZYC0_VERLO</name>
<accession>A0A8I2ZYC0</accession>
<dbReference type="AlphaFoldDB" id="A0A8I2ZYC0"/>
<keyword evidence="5" id="KW-0539">Nucleus</keyword>